<dbReference type="Proteomes" id="UP000676169">
    <property type="component" value="Chromosome"/>
</dbReference>
<organism evidence="3 4">
    <name type="scientific">Luteolibacter ambystomatis</name>
    <dbReference type="NCBI Taxonomy" id="2824561"/>
    <lineage>
        <taxon>Bacteria</taxon>
        <taxon>Pseudomonadati</taxon>
        <taxon>Verrucomicrobiota</taxon>
        <taxon>Verrucomicrobiia</taxon>
        <taxon>Verrucomicrobiales</taxon>
        <taxon>Verrucomicrobiaceae</taxon>
        <taxon>Luteolibacter</taxon>
    </lineage>
</organism>
<gene>
    <name evidence="3" type="ORF">KBB96_07375</name>
</gene>
<sequence length="374" mass="41361">MVRGVAETSESSTRRWSGYVCPDCRFVFRVPRDHDGTGLVCPSCRRMLRLPSPGEILPPLIAPEQEAPHIAEPMAHPRERGRRRREQPSWEEDGRKRSSNSDRLVIGGVAVAMLALTAGTLLLLKSKPGSPPQPGVPRAEAPAPAVVTPAPTPVPAAPVVDPKALVESLEPLVKTFLTAGKVSEVLPVIGHPETSGPRLMRKWPDGRITPVGFSSFAETGEVTVAGDTAAALVVTGDFKSRLMYFVKTPQGWRIDWESWVDWSAMGWDDFIAKRSIEPVPFRVIATEANYYNFGFTDEKKWRSVRLESVDGQRHLDGYIERESETDKSLRFEDSPKGVHCQVELRFPEGGRADQVIVSRIVSQGWVAPQSKQEP</sequence>
<evidence type="ECO:0000313" key="4">
    <source>
        <dbReference type="Proteomes" id="UP000676169"/>
    </source>
</evidence>
<reference evidence="3" key="1">
    <citation type="submission" date="2021-04" db="EMBL/GenBank/DDBJ databases">
        <title>Luteolibacter sp. 32A isolated from the skin of an Anderson's salamander (Ambystoma andersonii).</title>
        <authorList>
            <person name="Spergser J."/>
            <person name="Busse H.-J."/>
        </authorList>
    </citation>
    <scope>NUCLEOTIDE SEQUENCE</scope>
    <source>
        <strain evidence="3">32A</strain>
    </source>
</reference>
<feature type="region of interest" description="Disordered" evidence="1">
    <location>
        <begin position="62"/>
        <end position="99"/>
    </location>
</feature>
<keyword evidence="2" id="KW-0812">Transmembrane</keyword>
<name>A0A975PGW0_9BACT</name>
<feature type="compositionally biased region" description="Basic and acidic residues" evidence="1">
    <location>
        <begin position="86"/>
        <end position="99"/>
    </location>
</feature>
<dbReference type="AlphaFoldDB" id="A0A975PGW0"/>
<keyword evidence="2" id="KW-0472">Membrane</keyword>
<dbReference type="RefSeq" id="WP_211633975.1">
    <property type="nucleotide sequence ID" value="NZ_CP073100.1"/>
</dbReference>
<keyword evidence="2" id="KW-1133">Transmembrane helix</keyword>
<accession>A0A975PGW0</accession>
<dbReference type="EMBL" id="CP073100">
    <property type="protein sequence ID" value="QUE52707.1"/>
    <property type="molecule type" value="Genomic_DNA"/>
</dbReference>
<keyword evidence="4" id="KW-1185">Reference proteome</keyword>
<dbReference type="KEGG" id="lamb:KBB96_07375"/>
<evidence type="ECO:0000256" key="1">
    <source>
        <dbReference type="SAM" id="MobiDB-lite"/>
    </source>
</evidence>
<protein>
    <submittedName>
        <fullName evidence="3">Uncharacterized protein</fullName>
    </submittedName>
</protein>
<feature type="transmembrane region" description="Helical" evidence="2">
    <location>
        <begin position="104"/>
        <end position="124"/>
    </location>
</feature>
<proteinExistence type="predicted"/>
<evidence type="ECO:0000313" key="3">
    <source>
        <dbReference type="EMBL" id="QUE52707.1"/>
    </source>
</evidence>
<evidence type="ECO:0000256" key="2">
    <source>
        <dbReference type="SAM" id="Phobius"/>
    </source>
</evidence>